<evidence type="ECO:0000313" key="3">
    <source>
        <dbReference type="EMBL" id="RFT63217.1"/>
    </source>
</evidence>
<evidence type="ECO:0000313" key="5">
    <source>
        <dbReference type="Proteomes" id="UP000264294"/>
    </source>
</evidence>
<reference evidence="3 5" key="2">
    <citation type="submission" date="2018-08" db="EMBL/GenBank/DDBJ databases">
        <title>Bacillus clarus sp. nov. strain PS00077A.</title>
        <authorList>
            <person name="Mendez Acevedo M."/>
            <person name="Carroll L."/>
            <person name="Mukherjee M."/>
            <person name="Wiedmann M."/>
            <person name="Kovac J."/>
        </authorList>
    </citation>
    <scope>NUCLEOTIDE SEQUENCE [LARGE SCALE GENOMIC DNA]</scope>
    <source>
        <strain evidence="3 5">PS00077A</strain>
    </source>
</reference>
<dbReference type="AlphaFoldDB" id="A0A090ZKM1"/>
<dbReference type="EMBL" id="QVOD01000052">
    <property type="protein sequence ID" value="RFT63217.1"/>
    <property type="molecule type" value="Genomic_DNA"/>
</dbReference>
<sequence length="396" mass="45269">MKFNYFVEDDNGNSEKKITINGEMMKFPNTYSYVYKEPVPQDKKIEELVHGLIRNMDVTVNSSALKGQVAQRVFVGERAIRSGEDLQNLNIKSNRGKHKQDTTIMTTVSSIACRSVQDMFKEQSSLKEGANIETNVSMVTALPASEWTKEKAKQLSERFTNSSHHVTVTVGDLRVYVTLKFEKVIVVQEGTIALFALIEDGNGKYRNDDTFNEFKETYDMKDITGEYFQEKRLLHIDIGDGTTEYVVTKGYDYDNDHSSGERHGIGHAIERAKKDFEDEWGFSIERQEFAGYLKEEHPKYYEDAKKFLARAKFNLADEVLDTAETKLQDLKYDVEVVVVYGGGSIQLKENLFEDLKEICDAKKIKILWINPKNATEMNVKGMTVFSSIALQKEEVK</sequence>
<dbReference type="EMBL" id="JMQC01000007">
    <property type="protein sequence ID" value="KFN04736.1"/>
    <property type="molecule type" value="Genomic_DNA"/>
</dbReference>
<dbReference type="PATRIC" id="fig|1405.8.peg.147"/>
<organism evidence="2 4">
    <name type="scientific">Bacillus clarus</name>
    <dbReference type="NCBI Taxonomy" id="2338372"/>
    <lineage>
        <taxon>Bacteria</taxon>
        <taxon>Bacillati</taxon>
        <taxon>Bacillota</taxon>
        <taxon>Bacilli</taxon>
        <taxon>Bacillales</taxon>
        <taxon>Bacillaceae</taxon>
        <taxon>Bacillus</taxon>
        <taxon>Bacillus cereus group</taxon>
    </lineage>
</organism>
<dbReference type="Gene3D" id="3.30.420.40">
    <property type="match status" value="2"/>
</dbReference>
<protein>
    <submittedName>
        <fullName evidence="3">ParM/StbA family protein</fullName>
    </submittedName>
</protein>
<evidence type="ECO:0000259" key="1">
    <source>
        <dbReference type="Pfam" id="PF21522"/>
    </source>
</evidence>
<dbReference type="Proteomes" id="UP000029389">
    <property type="component" value="Unassembled WGS sequence"/>
</dbReference>
<dbReference type="InterPro" id="IPR049067">
    <property type="entry name" value="MreB-like_C"/>
</dbReference>
<dbReference type="Pfam" id="PF21522">
    <property type="entry name" value="MreB-like_C"/>
    <property type="match status" value="1"/>
</dbReference>
<evidence type="ECO:0000313" key="2">
    <source>
        <dbReference type="EMBL" id="KFN04736.1"/>
    </source>
</evidence>
<accession>A0A090ZKM1</accession>
<reference evidence="2 4" key="1">
    <citation type="submission" date="2014-04" db="EMBL/GenBank/DDBJ databases">
        <authorList>
            <person name="Bishop-Lilly K.A."/>
            <person name="Broomall S.M."/>
            <person name="Chain P.S."/>
            <person name="Chertkov O."/>
            <person name="Coyne S.R."/>
            <person name="Daligault H.E."/>
            <person name="Davenport K.W."/>
            <person name="Erkkila T."/>
            <person name="Frey K.G."/>
            <person name="Gibbons H.S."/>
            <person name="Gu W."/>
            <person name="Jaissle J."/>
            <person name="Johnson S.L."/>
            <person name="Koroleva G.I."/>
            <person name="Ladner J.T."/>
            <person name="Lo C.-C."/>
            <person name="Minogue T.D."/>
            <person name="Munk C."/>
            <person name="Palacios G.F."/>
            <person name="Redden C.L."/>
            <person name="Rosenzweig C.N."/>
            <person name="Scholz M.B."/>
            <person name="Teshima H."/>
            <person name="Xu Y."/>
        </authorList>
    </citation>
    <scope>NUCLEOTIDE SEQUENCE [LARGE SCALE GENOMIC DNA]</scope>
    <source>
        <strain evidence="2 4">BHP</strain>
    </source>
</reference>
<dbReference type="InterPro" id="IPR043129">
    <property type="entry name" value="ATPase_NBD"/>
</dbReference>
<comment type="caution">
    <text evidence="2">The sequence shown here is derived from an EMBL/GenBank/DDBJ whole genome shotgun (WGS) entry which is preliminary data.</text>
</comment>
<dbReference type="RefSeq" id="WP_042978729.1">
    <property type="nucleotide sequence ID" value="NZ_JMQC01000007.1"/>
</dbReference>
<dbReference type="SUPFAM" id="SSF53067">
    <property type="entry name" value="Actin-like ATPase domain"/>
    <property type="match status" value="1"/>
</dbReference>
<keyword evidence="5" id="KW-1185">Reference proteome</keyword>
<proteinExistence type="predicted"/>
<name>A0A090ZKM1_9BACI</name>
<dbReference type="CDD" id="cd24023">
    <property type="entry name" value="ASKHA_NBD_ParM_Alp7A-like"/>
    <property type="match status" value="1"/>
</dbReference>
<gene>
    <name evidence="3" type="ORF">D0U04_25955</name>
    <name evidence="2" type="ORF">DJ93_5977</name>
</gene>
<evidence type="ECO:0000313" key="4">
    <source>
        <dbReference type="Proteomes" id="UP000029389"/>
    </source>
</evidence>
<feature type="domain" description="Actin homologue MreB-like C-terminal" evidence="1">
    <location>
        <begin position="236"/>
        <end position="351"/>
    </location>
</feature>
<dbReference type="Proteomes" id="UP000264294">
    <property type="component" value="Unassembled WGS sequence"/>
</dbReference>